<dbReference type="InterPro" id="IPR039425">
    <property type="entry name" value="RNA_pol_sigma-70-like"/>
</dbReference>
<name>A0A2M7QDR0_9BACT</name>
<dbReference type="NCBIfam" id="TIGR02937">
    <property type="entry name" value="sigma70-ECF"/>
    <property type="match status" value="1"/>
</dbReference>
<dbReference type="InterPro" id="IPR036388">
    <property type="entry name" value="WH-like_DNA-bd_sf"/>
</dbReference>
<dbReference type="EMBL" id="PFLF01000029">
    <property type="protein sequence ID" value="PIY69365.1"/>
    <property type="molecule type" value="Genomic_DNA"/>
</dbReference>
<dbReference type="GO" id="GO:0006352">
    <property type="term" value="P:DNA-templated transcription initiation"/>
    <property type="evidence" value="ECO:0007669"/>
    <property type="project" value="InterPro"/>
</dbReference>
<organism evidence="7 8">
    <name type="scientific">Candidatus Roizmanbacteria bacterium CG_4_10_14_0_8_um_filter_39_9</name>
    <dbReference type="NCBI Taxonomy" id="1974829"/>
    <lineage>
        <taxon>Bacteria</taxon>
        <taxon>Candidatus Roizmaniibacteriota</taxon>
    </lineage>
</organism>
<keyword evidence="2" id="KW-0805">Transcription regulation</keyword>
<feature type="non-terminal residue" evidence="7">
    <location>
        <position position="1"/>
    </location>
</feature>
<dbReference type="Proteomes" id="UP000230108">
    <property type="component" value="Unassembled WGS sequence"/>
</dbReference>
<feature type="domain" description="RNA polymerase sigma factor 70 region 4 type 2" evidence="6">
    <location>
        <begin position="53"/>
        <end position="104"/>
    </location>
</feature>
<dbReference type="InterPro" id="IPR014284">
    <property type="entry name" value="RNA_pol_sigma-70_dom"/>
</dbReference>
<keyword evidence="3" id="KW-0731">Sigma factor</keyword>
<dbReference type="PANTHER" id="PTHR43133">
    <property type="entry name" value="RNA POLYMERASE ECF-TYPE SIGMA FACTO"/>
    <property type="match status" value="1"/>
</dbReference>
<evidence type="ECO:0000256" key="5">
    <source>
        <dbReference type="ARBA" id="ARBA00023163"/>
    </source>
</evidence>
<accession>A0A2M7QDR0</accession>
<reference evidence="8" key="1">
    <citation type="submission" date="2017-09" db="EMBL/GenBank/DDBJ databases">
        <title>Depth-based differentiation of microbial function through sediment-hosted aquifers and enrichment of novel symbionts in the deep terrestrial subsurface.</title>
        <authorList>
            <person name="Probst A.J."/>
            <person name="Ladd B."/>
            <person name="Jarett J.K."/>
            <person name="Geller-Mcgrath D.E."/>
            <person name="Sieber C.M.K."/>
            <person name="Emerson J.B."/>
            <person name="Anantharaman K."/>
            <person name="Thomas B.C."/>
            <person name="Malmstrom R."/>
            <person name="Stieglmeier M."/>
            <person name="Klingl A."/>
            <person name="Woyke T."/>
            <person name="Ryan C.M."/>
            <person name="Banfield J.F."/>
        </authorList>
    </citation>
    <scope>NUCLEOTIDE SEQUENCE [LARGE SCALE GENOMIC DNA]</scope>
</reference>
<evidence type="ECO:0000313" key="7">
    <source>
        <dbReference type="EMBL" id="PIY69365.1"/>
    </source>
</evidence>
<evidence type="ECO:0000256" key="1">
    <source>
        <dbReference type="ARBA" id="ARBA00010641"/>
    </source>
</evidence>
<dbReference type="PANTHER" id="PTHR43133:SF8">
    <property type="entry name" value="RNA POLYMERASE SIGMA FACTOR HI_1459-RELATED"/>
    <property type="match status" value="1"/>
</dbReference>
<evidence type="ECO:0000256" key="3">
    <source>
        <dbReference type="ARBA" id="ARBA00023082"/>
    </source>
</evidence>
<dbReference type="InterPro" id="IPR013325">
    <property type="entry name" value="RNA_pol_sigma_r2"/>
</dbReference>
<proteinExistence type="inferred from homology"/>
<dbReference type="GO" id="GO:0016987">
    <property type="term" value="F:sigma factor activity"/>
    <property type="evidence" value="ECO:0007669"/>
    <property type="project" value="UniProtKB-KW"/>
</dbReference>
<dbReference type="SUPFAM" id="SSF88659">
    <property type="entry name" value="Sigma3 and sigma4 domains of RNA polymerase sigma factors"/>
    <property type="match status" value="1"/>
</dbReference>
<sequence length="114" mass="13320">KTYLFTIARHKIIDYIRKKKMKKVLFSALPQVVVEKAASVLFDDELSKSELSEKIRQTIKSLPNDYRVVLRLKYIEGYKVRDIAQKLSLSFKSTESILFRARAAFIKVFGVYEI</sequence>
<comment type="similarity">
    <text evidence="1">Belongs to the sigma-70 factor family. ECF subfamily.</text>
</comment>
<evidence type="ECO:0000313" key="8">
    <source>
        <dbReference type="Proteomes" id="UP000230108"/>
    </source>
</evidence>
<gene>
    <name evidence="7" type="ORF">COY90_01020</name>
</gene>
<keyword evidence="5" id="KW-0804">Transcription</keyword>
<evidence type="ECO:0000259" key="6">
    <source>
        <dbReference type="Pfam" id="PF08281"/>
    </source>
</evidence>
<dbReference type="AlphaFoldDB" id="A0A2M7QDR0"/>
<dbReference type="Pfam" id="PF08281">
    <property type="entry name" value="Sigma70_r4_2"/>
    <property type="match status" value="1"/>
</dbReference>
<keyword evidence="4" id="KW-0238">DNA-binding</keyword>
<dbReference type="InterPro" id="IPR013324">
    <property type="entry name" value="RNA_pol_sigma_r3/r4-like"/>
</dbReference>
<evidence type="ECO:0000256" key="2">
    <source>
        <dbReference type="ARBA" id="ARBA00023015"/>
    </source>
</evidence>
<evidence type="ECO:0000256" key="4">
    <source>
        <dbReference type="ARBA" id="ARBA00023125"/>
    </source>
</evidence>
<dbReference type="SUPFAM" id="SSF88946">
    <property type="entry name" value="Sigma2 domain of RNA polymerase sigma factors"/>
    <property type="match status" value="1"/>
</dbReference>
<comment type="caution">
    <text evidence="7">The sequence shown here is derived from an EMBL/GenBank/DDBJ whole genome shotgun (WGS) entry which is preliminary data.</text>
</comment>
<dbReference type="GO" id="GO:0003677">
    <property type="term" value="F:DNA binding"/>
    <property type="evidence" value="ECO:0007669"/>
    <property type="project" value="UniProtKB-KW"/>
</dbReference>
<dbReference type="InterPro" id="IPR013249">
    <property type="entry name" value="RNA_pol_sigma70_r4_t2"/>
</dbReference>
<protein>
    <recommendedName>
        <fullName evidence="6">RNA polymerase sigma factor 70 region 4 type 2 domain-containing protein</fullName>
    </recommendedName>
</protein>
<dbReference type="Gene3D" id="1.10.10.10">
    <property type="entry name" value="Winged helix-like DNA-binding domain superfamily/Winged helix DNA-binding domain"/>
    <property type="match status" value="1"/>
</dbReference>